<name>A0A0A9B6D5_ARUDO</name>
<accession>A0A0A9B6D5</accession>
<dbReference type="AlphaFoldDB" id="A0A0A9B6D5"/>
<reference evidence="1" key="1">
    <citation type="submission" date="2014-09" db="EMBL/GenBank/DDBJ databases">
        <authorList>
            <person name="Magalhaes I.L.F."/>
            <person name="Oliveira U."/>
            <person name="Santos F.R."/>
            <person name="Vidigal T.H.D.A."/>
            <person name="Brescovit A.D."/>
            <person name="Santos A.J."/>
        </authorList>
    </citation>
    <scope>NUCLEOTIDE SEQUENCE</scope>
    <source>
        <tissue evidence="1">Shoot tissue taken approximately 20 cm above the soil surface</tissue>
    </source>
</reference>
<protein>
    <submittedName>
        <fullName evidence="1">Uncharacterized protein</fullName>
    </submittedName>
</protein>
<evidence type="ECO:0000313" key="1">
    <source>
        <dbReference type="EMBL" id="JAD56730.1"/>
    </source>
</evidence>
<sequence length="34" mass="3829">MCLQIEHGQLLAYTNSMVVICTCLLCLTTRARTK</sequence>
<proteinExistence type="predicted"/>
<dbReference type="EMBL" id="GBRH01241165">
    <property type="protein sequence ID" value="JAD56730.1"/>
    <property type="molecule type" value="Transcribed_RNA"/>
</dbReference>
<organism evidence="1">
    <name type="scientific">Arundo donax</name>
    <name type="common">Giant reed</name>
    <name type="synonym">Donax arundinaceus</name>
    <dbReference type="NCBI Taxonomy" id="35708"/>
    <lineage>
        <taxon>Eukaryota</taxon>
        <taxon>Viridiplantae</taxon>
        <taxon>Streptophyta</taxon>
        <taxon>Embryophyta</taxon>
        <taxon>Tracheophyta</taxon>
        <taxon>Spermatophyta</taxon>
        <taxon>Magnoliopsida</taxon>
        <taxon>Liliopsida</taxon>
        <taxon>Poales</taxon>
        <taxon>Poaceae</taxon>
        <taxon>PACMAD clade</taxon>
        <taxon>Arundinoideae</taxon>
        <taxon>Arundineae</taxon>
        <taxon>Arundo</taxon>
    </lineage>
</organism>
<reference evidence="1" key="2">
    <citation type="journal article" date="2015" name="Data Brief">
        <title>Shoot transcriptome of the giant reed, Arundo donax.</title>
        <authorList>
            <person name="Barrero R.A."/>
            <person name="Guerrero F.D."/>
            <person name="Moolhuijzen P."/>
            <person name="Goolsby J.A."/>
            <person name="Tidwell J."/>
            <person name="Bellgard S.E."/>
            <person name="Bellgard M.I."/>
        </authorList>
    </citation>
    <scope>NUCLEOTIDE SEQUENCE</scope>
    <source>
        <tissue evidence="1">Shoot tissue taken approximately 20 cm above the soil surface</tissue>
    </source>
</reference>